<sequence length="87" mass="9645">MVGVPSLRAVCVSEEMNQFRMCCSIAGKWLLDAQQVRIKVISGFQAHRQAGRQWRGSDPLKKHPCRSQVGFTIHCATNAPQHGGVEI</sequence>
<evidence type="ECO:0000313" key="1">
    <source>
        <dbReference type="EMBL" id="GFN74125.1"/>
    </source>
</evidence>
<evidence type="ECO:0000313" key="2">
    <source>
        <dbReference type="Proteomes" id="UP000735302"/>
    </source>
</evidence>
<protein>
    <submittedName>
        <fullName evidence="1">Uncharacterized protein</fullName>
    </submittedName>
</protein>
<gene>
    <name evidence="1" type="ORF">PoB_000063100</name>
</gene>
<proteinExistence type="predicted"/>
<reference evidence="1 2" key="1">
    <citation type="journal article" date="2021" name="Elife">
        <title>Chloroplast acquisition without the gene transfer in kleptoplastic sea slugs, Plakobranchus ocellatus.</title>
        <authorList>
            <person name="Maeda T."/>
            <person name="Takahashi S."/>
            <person name="Yoshida T."/>
            <person name="Shimamura S."/>
            <person name="Takaki Y."/>
            <person name="Nagai Y."/>
            <person name="Toyoda A."/>
            <person name="Suzuki Y."/>
            <person name="Arimoto A."/>
            <person name="Ishii H."/>
            <person name="Satoh N."/>
            <person name="Nishiyama T."/>
            <person name="Hasebe M."/>
            <person name="Maruyama T."/>
            <person name="Minagawa J."/>
            <person name="Obokata J."/>
            <person name="Shigenobu S."/>
        </authorList>
    </citation>
    <scope>NUCLEOTIDE SEQUENCE [LARGE SCALE GENOMIC DNA]</scope>
</reference>
<keyword evidence="2" id="KW-1185">Reference proteome</keyword>
<dbReference type="AlphaFoldDB" id="A0AAV3XVQ3"/>
<organism evidence="1 2">
    <name type="scientific">Plakobranchus ocellatus</name>
    <dbReference type="NCBI Taxonomy" id="259542"/>
    <lineage>
        <taxon>Eukaryota</taxon>
        <taxon>Metazoa</taxon>
        <taxon>Spiralia</taxon>
        <taxon>Lophotrochozoa</taxon>
        <taxon>Mollusca</taxon>
        <taxon>Gastropoda</taxon>
        <taxon>Heterobranchia</taxon>
        <taxon>Euthyneura</taxon>
        <taxon>Panpulmonata</taxon>
        <taxon>Sacoglossa</taxon>
        <taxon>Placobranchoidea</taxon>
        <taxon>Plakobranchidae</taxon>
        <taxon>Plakobranchus</taxon>
    </lineage>
</organism>
<name>A0AAV3XVQ3_9GAST</name>
<dbReference type="Proteomes" id="UP000735302">
    <property type="component" value="Unassembled WGS sequence"/>
</dbReference>
<dbReference type="EMBL" id="BLXT01000055">
    <property type="protein sequence ID" value="GFN74125.1"/>
    <property type="molecule type" value="Genomic_DNA"/>
</dbReference>
<accession>A0AAV3XVQ3</accession>
<comment type="caution">
    <text evidence="1">The sequence shown here is derived from an EMBL/GenBank/DDBJ whole genome shotgun (WGS) entry which is preliminary data.</text>
</comment>